<dbReference type="EMBL" id="JAAVJL010000004">
    <property type="protein sequence ID" value="NMF60704.1"/>
    <property type="molecule type" value="Genomic_DNA"/>
</dbReference>
<comment type="caution">
    <text evidence="2">The sequence shown here is derived from an EMBL/GenBank/DDBJ whole genome shotgun (WGS) entry which is preliminary data.</text>
</comment>
<feature type="compositionally biased region" description="Polar residues" evidence="1">
    <location>
        <begin position="76"/>
        <end position="88"/>
    </location>
</feature>
<evidence type="ECO:0000256" key="1">
    <source>
        <dbReference type="SAM" id="MobiDB-lite"/>
    </source>
</evidence>
<dbReference type="InterPro" id="IPR058106">
    <property type="entry name" value="Slr1339"/>
</dbReference>
<evidence type="ECO:0000313" key="2">
    <source>
        <dbReference type="EMBL" id="NMF60704.1"/>
    </source>
</evidence>
<keyword evidence="3" id="KW-1185">Reference proteome</keyword>
<dbReference type="NCBIfam" id="NF047397">
    <property type="entry name" value="slr1339_fam"/>
    <property type="match status" value="1"/>
</dbReference>
<evidence type="ECO:0000313" key="3">
    <source>
        <dbReference type="Proteomes" id="UP000738376"/>
    </source>
</evidence>
<feature type="region of interest" description="Disordered" evidence="1">
    <location>
        <begin position="76"/>
        <end position="97"/>
    </location>
</feature>
<name>A0ABX1M0Z3_9CYAN</name>
<dbReference type="RefSeq" id="WP_169365658.1">
    <property type="nucleotide sequence ID" value="NZ_JAAVJL010000004.1"/>
</dbReference>
<gene>
    <name evidence="2" type="ORF">HC246_22410</name>
</gene>
<proteinExistence type="predicted"/>
<organism evidence="2 3">
    <name type="scientific">Pseudanabaena yagii GIHE-NHR1</name>
    <dbReference type="NCBI Taxonomy" id="2722753"/>
    <lineage>
        <taxon>Bacteria</taxon>
        <taxon>Bacillati</taxon>
        <taxon>Cyanobacteriota</taxon>
        <taxon>Cyanophyceae</taxon>
        <taxon>Pseudanabaenales</taxon>
        <taxon>Pseudanabaenaceae</taxon>
        <taxon>Pseudanabaena</taxon>
        <taxon>Pseudanabaena yagii</taxon>
    </lineage>
</organism>
<reference evidence="2 3" key="1">
    <citation type="submission" date="2020-03" db="EMBL/GenBank/DDBJ databases">
        <title>Draft Genome Sequence of 2-Methylisoborneol Producing Pseudanabaena yagii Strain GIHE-NHR1 Isolated from North Han River in South Korea.</title>
        <authorList>
            <person name="Jeong J."/>
        </authorList>
    </citation>
    <scope>NUCLEOTIDE SEQUENCE [LARGE SCALE GENOMIC DNA]</scope>
    <source>
        <strain evidence="2 3">GIHE-NHR1</strain>
    </source>
</reference>
<feature type="region of interest" description="Disordered" evidence="1">
    <location>
        <begin position="1"/>
        <end position="46"/>
    </location>
</feature>
<dbReference type="Proteomes" id="UP000738376">
    <property type="component" value="Unassembled WGS sequence"/>
</dbReference>
<sequence>MESLESILTDLQNKYTDPDVNKKPESQLKSERSHQDLPGLDIEVKPAANPSSLDRLLEDLRNGVTKAVEVEINVQPMPSSSSAVNHDLQQVEDRQKVKGRQIYEQKAREWLKMIDPLSGEGLWFEEFAKNYPSKLEAAIALIESK</sequence>
<protein>
    <submittedName>
        <fullName evidence="2">Uncharacterized protein</fullName>
    </submittedName>
</protein>
<dbReference type="Pfam" id="PF26643">
    <property type="entry name" value="Slr1339"/>
    <property type="match status" value="1"/>
</dbReference>
<accession>A0ABX1M0Z3</accession>
<feature type="compositionally biased region" description="Basic and acidic residues" evidence="1">
    <location>
        <begin position="16"/>
        <end position="35"/>
    </location>
</feature>